<accession>A0AAD1U7Q3</accession>
<protein>
    <submittedName>
        <fullName evidence="3">Uncharacterized protein</fullName>
    </submittedName>
</protein>
<feature type="region of interest" description="Disordered" evidence="2">
    <location>
        <begin position="1"/>
        <end position="48"/>
    </location>
</feature>
<dbReference type="Proteomes" id="UP001295684">
    <property type="component" value="Unassembled WGS sequence"/>
</dbReference>
<feature type="compositionally biased region" description="Basic and acidic residues" evidence="2">
    <location>
        <begin position="508"/>
        <end position="518"/>
    </location>
</feature>
<feature type="region of interest" description="Disordered" evidence="2">
    <location>
        <begin position="450"/>
        <end position="518"/>
    </location>
</feature>
<reference evidence="3" key="1">
    <citation type="submission" date="2023-07" db="EMBL/GenBank/DDBJ databases">
        <authorList>
            <consortium name="AG Swart"/>
            <person name="Singh M."/>
            <person name="Singh A."/>
            <person name="Seah K."/>
            <person name="Emmerich C."/>
        </authorList>
    </citation>
    <scope>NUCLEOTIDE SEQUENCE</scope>
    <source>
        <strain evidence="3">DP1</strain>
    </source>
</reference>
<proteinExistence type="predicted"/>
<feature type="compositionally biased region" description="Basic and acidic residues" evidence="2">
    <location>
        <begin position="1"/>
        <end position="15"/>
    </location>
</feature>
<name>A0AAD1U7Q3_EUPCR</name>
<evidence type="ECO:0000313" key="4">
    <source>
        <dbReference type="Proteomes" id="UP001295684"/>
    </source>
</evidence>
<keyword evidence="1" id="KW-0175">Coiled coil</keyword>
<feature type="compositionally biased region" description="Basic and acidic residues" evidence="2">
    <location>
        <begin position="33"/>
        <end position="48"/>
    </location>
</feature>
<dbReference type="AlphaFoldDB" id="A0AAD1U7Q3"/>
<dbReference type="EMBL" id="CAMPGE010004955">
    <property type="protein sequence ID" value="CAI2363807.1"/>
    <property type="molecule type" value="Genomic_DNA"/>
</dbReference>
<comment type="caution">
    <text evidence="3">The sequence shown here is derived from an EMBL/GenBank/DDBJ whole genome shotgun (WGS) entry which is preliminary data.</text>
</comment>
<evidence type="ECO:0000313" key="3">
    <source>
        <dbReference type="EMBL" id="CAI2363807.1"/>
    </source>
</evidence>
<feature type="compositionally biased region" description="Polar residues" evidence="2">
    <location>
        <begin position="467"/>
        <end position="479"/>
    </location>
</feature>
<evidence type="ECO:0000256" key="2">
    <source>
        <dbReference type="SAM" id="MobiDB-lite"/>
    </source>
</evidence>
<keyword evidence="4" id="KW-1185">Reference proteome</keyword>
<feature type="compositionally biased region" description="Basic residues" evidence="2">
    <location>
        <begin position="483"/>
        <end position="498"/>
    </location>
</feature>
<feature type="coiled-coil region" evidence="1">
    <location>
        <begin position="237"/>
        <end position="282"/>
    </location>
</feature>
<sequence length="518" mass="61092">MEPRKLYFQDPHNKENGSPARMFTKQFNEDLDERTPHPEDYRRSDISEHLQSDVEYNTIGSDYEAQIKPEETFELINARQVDKNAYGCISTEDVSLRFKRKKPNQANKENNALRYKSVDHSAFKNSQVKKEISFQKLLARTCSSPDEQIVTTENYFPTEETEEKQKESFTQTFSKEMKMDQFRPAKPEESMHILKEQDLNKILYNSNNSDASLPTLIQKIENENKEPKKELKPCRSSKTIEIMQTSLEEKLKQAQERTKRELEKQERLKNSHKFEIEAMNNELSTIAVQFSFSQRTIDQRIQLENQHFDITQRMRGVWKEQLDQLKQTHLEGKEDIESIITKRESQLKELKEDENDLISTYEKKKDQLKEQIELLSKSIEDMVTDNYSKEENKEEMTTENTRIEENLYKTSERLGKESEYLQGLIEVNMLLHQGLEEIEILYLKKRNKKLNGKKRKQMVTPRLGSLKSPTTRKSSQNVNSFRKFTRSKSGKSRRKPRPQTKVSSSYHTSRELDAGESR</sequence>
<gene>
    <name evidence="3" type="ORF">ECRASSUSDP1_LOCUS5146</name>
</gene>
<organism evidence="3 4">
    <name type="scientific">Euplotes crassus</name>
    <dbReference type="NCBI Taxonomy" id="5936"/>
    <lineage>
        <taxon>Eukaryota</taxon>
        <taxon>Sar</taxon>
        <taxon>Alveolata</taxon>
        <taxon>Ciliophora</taxon>
        <taxon>Intramacronucleata</taxon>
        <taxon>Spirotrichea</taxon>
        <taxon>Hypotrichia</taxon>
        <taxon>Euplotida</taxon>
        <taxon>Euplotidae</taxon>
        <taxon>Moneuplotes</taxon>
    </lineage>
</organism>
<feature type="coiled-coil region" evidence="1">
    <location>
        <begin position="333"/>
        <end position="385"/>
    </location>
</feature>
<evidence type="ECO:0000256" key="1">
    <source>
        <dbReference type="SAM" id="Coils"/>
    </source>
</evidence>